<feature type="compositionally biased region" description="Basic and acidic residues" evidence="1">
    <location>
        <begin position="141"/>
        <end position="151"/>
    </location>
</feature>
<feature type="region of interest" description="Disordered" evidence="1">
    <location>
        <begin position="1"/>
        <end position="44"/>
    </location>
</feature>
<feature type="region of interest" description="Disordered" evidence="1">
    <location>
        <begin position="91"/>
        <end position="151"/>
    </location>
</feature>
<feature type="compositionally biased region" description="Polar residues" evidence="1">
    <location>
        <begin position="1"/>
        <end position="21"/>
    </location>
</feature>
<dbReference type="OrthoDB" id="498943at2759"/>
<keyword evidence="2" id="KW-1133">Transmembrane helix</keyword>
<dbReference type="EMBL" id="FO082275">
    <property type="protein sequence ID" value="CCO15974.1"/>
    <property type="molecule type" value="Genomic_DNA"/>
</dbReference>
<dbReference type="AlphaFoldDB" id="K8EDC7"/>
<name>K8EDC7_9CHLO</name>
<accession>K8EDC7</accession>
<gene>
    <name evidence="3" type="ORF">Bathy04g01110</name>
</gene>
<keyword evidence="2" id="KW-0472">Membrane</keyword>
<evidence type="ECO:0000256" key="1">
    <source>
        <dbReference type="SAM" id="MobiDB-lite"/>
    </source>
</evidence>
<dbReference type="RefSeq" id="XP_007513449.1">
    <property type="nucleotide sequence ID" value="XM_007513387.1"/>
</dbReference>
<organism evidence="3 4">
    <name type="scientific">Bathycoccus prasinos</name>
    <dbReference type="NCBI Taxonomy" id="41875"/>
    <lineage>
        <taxon>Eukaryota</taxon>
        <taxon>Viridiplantae</taxon>
        <taxon>Chlorophyta</taxon>
        <taxon>Mamiellophyceae</taxon>
        <taxon>Mamiellales</taxon>
        <taxon>Bathycoccaceae</taxon>
        <taxon>Bathycoccus</taxon>
    </lineage>
</organism>
<dbReference type="Proteomes" id="UP000198341">
    <property type="component" value="Chromosome 4"/>
</dbReference>
<evidence type="ECO:0000313" key="4">
    <source>
        <dbReference type="Proteomes" id="UP000198341"/>
    </source>
</evidence>
<evidence type="ECO:0000256" key="2">
    <source>
        <dbReference type="SAM" id="Phobius"/>
    </source>
</evidence>
<dbReference type="GeneID" id="19016136"/>
<protein>
    <submittedName>
        <fullName evidence="3">Uncharacterized protein</fullName>
    </submittedName>
</protein>
<feature type="transmembrane region" description="Helical" evidence="2">
    <location>
        <begin position="177"/>
        <end position="196"/>
    </location>
</feature>
<keyword evidence="2" id="KW-0812">Transmembrane</keyword>
<proteinExistence type="predicted"/>
<evidence type="ECO:0000313" key="3">
    <source>
        <dbReference type="EMBL" id="CCO15974.1"/>
    </source>
</evidence>
<sequence length="199" mass="21873">MTTNTNASSFVTRTETTSSLASRRRKTARGGRRNNDQQQNSPKFLVAKAGRSLNTGNDSIFSVSVIGRKARSFDENKRSIRSSFYTNARRERMKTTIRANPENDSMDETMKSLDDLLPPPEKPKREFPDSFYDDDPSSSKPPERKSSGGVSKEMRAKLLNESVGLGGVPGKAMPSNLFANIILVVLALVAVAYVGGIRP</sequence>
<feature type="compositionally biased region" description="Basic residues" evidence="1">
    <location>
        <begin position="22"/>
        <end position="32"/>
    </location>
</feature>
<reference evidence="3 4" key="1">
    <citation type="submission" date="2011-10" db="EMBL/GenBank/DDBJ databases">
        <authorList>
            <person name="Genoscope - CEA"/>
        </authorList>
    </citation>
    <scope>NUCLEOTIDE SEQUENCE [LARGE SCALE GENOMIC DNA]</scope>
    <source>
        <strain evidence="3 4">RCC 1105</strain>
    </source>
</reference>
<dbReference type="STRING" id="41875.K8EDC7"/>
<keyword evidence="4" id="KW-1185">Reference proteome</keyword>
<dbReference type="KEGG" id="bpg:Bathy04g01110"/>
<dbReference type="eggNOG" id="ENOG502SBSB">
    <property type="taxonomic scope" value="Eukaryota"/>
</dbReference>